<accession>A0A7K1LFH2</accession>
<comment type="caution">
    <text evidence="2">The sequence shown here is derived from an EMBL/GenBank/DDBJ whole genome shotgun (WGS) entry which is preliminary data.</text>
</comment>
<dbReference type="EMBL" id="WOGT01000001">
    <property type="protein sequence ID" value="MUN53936.1"/>
    <property type="molecule type" value="Genomic_DNA"/>
</dbReference>
<organism evidence="2 3">
    <name type="scientific">Rothia koreensis</name>
    <dbReference type="NCBI Taxonomy" id="592378"/>
    <lineage>
        <taxon>Bacteria</taxon>
        <taxon>Bacillati</taxon>
        <taxon>Actinomycetota</taxon>
        <taxon>Actinomycetes</taxon>
        <taxon>Micrococcales</taxon>
        <taxon>Micrococcaceae</taxon>
        <taxon>Rothia</taxon>
    </lineage>
</organism>
<keyword evidence="1" id="KW-1133">Transmembrane helix</keyword>
<keyword evidence="1" id="KW-0472">Membrane</keyword>
<feature type="transmembrane region" description="Helical" evidence="1">
    <location>
        <begin position="31"/>
        <end position="50"/>
    </location>
</feature>
<feature type="transmembrane region" description="Helical" evidence="1">
    <location>
        <begin position="7"/>
        <end position="25"/>
    </location>
</feature>
<keyword evidence="1" id="KW-0812">Transmembrane</keyword>
<evidence type="ECO:0000313" key="3">
    <source>
        <dbReference type="Proteomes" id="UP000462152"/>
    </source>
</evidence>
<evidence type="ECO:0000313" key="2">
    <source>
        <dbReference type="EMBL" id="MUN53936.1"/>
    </source>
</evidence>
<dbReference type="RefSeq" id="WP_129314039.1">
    <property type="nucleotide sequence ID" value="NZ_NOIQ01000001.1"/>
</dbReference>
<gene>
    <name evidence="2" type="ORF">GMA10_01615</name>
</gene>
<dbReference type="Proteomes" id="UP000462152">
    <property type="component" value="Unassembled WGS sequence"/>
</dbReference>
<keyword evidence="3" id="KW-1185">Reference proteome</keyword>
<protein>
    <submittedName>
        <fullName evidence="2">Uncharacterized protein</fullName>
    </submittedName>
</protein>
<reference evidence="2 3" key="1">
    <citation type="submission" date="2019-12" db="EMBL/GenBank/DDBJ databases">
        <authorList>
            <person name="Li J."/>
            <person name="Shi Y."/>
            <person name="Xu G."/>
            <person name="Xiao D."/>
            <person name="Ran X."/>
        </authorList>
    </citation>
    <scope>NUCLEOTIDE SEQUENCE [LARGE SCALE GENOMIC DNA]</scope>
    <source>
        <strain evidence="2 3">JCM 15915</strain>
    </source>
</reference>
<dbReference type="AlphaFoldDB" id="A0A7K1LFH2"/>
<sequence>MFRILEILRLLAPLLGVIMLISYRHRASEPAMWGIAGALAGAVGSFVGFFSPRSRLLGEGEVSGI</sequence>
<evidence type="ECO:0000256" key="1">
    <source>
        <dbReference type="SAM" id="Phobius"/>
    </source>
</evidence>
<proteinExistence type="predicted"/>
<name>A0A7K1LFH2_9MICC</name>